<name>A0A9N8DE06_9STRA</name>
<keyword evidence="3" id="KW-1185">Reference proteome</keyword>
<dbReference type="AlphaFoldDB" id="A0A9N8DE06"/>
<feature type="region of interest" description="Disordered" evidence="1">
    <location>
        <begin position="25"/>
        <end position="83"/>
    </location>
</feature>
<protein>
    <submittedName>
        <fullName evidence="2">Uncharacterized protein</fullName>
    </submittedName>
</protein>
<evidence type="ECO:0000313" key="2">
    <source>
        <dbReference type="EMBL" id="CAB9498976.1"/>
    </source>
</evidence>
<accession>A0A9N8DE06</accession>
<comment type="caution">
    <text evidence="2">The sequence shown here is derived from an EMBL/GenBank/DDBJ whole genome shotgun (WGS) entry which is preliminary data.</text>
</comment>
<evidence type="ECO:0000313" key="3">
    <source>
        <dbReference type="Proteomes" id="UP001153069"/>
    </source>
</evidence>
<dbReference type="Proteomes" id="UP001153069">
    <property type="component" value="Unassembled WGS sequence"/>
</dbReference>
<evidence type="ECO:0000256" key="1">
    <source>
        <dbReference type="SAM" id="MobiDB-lite"/>
    </source>
</evidence>
<sequence length="389" mass="42713">MTTRNGAFLLSPQCHDKKALSDAVYGHATPTSEEEETITSSFSNDSSSASFGKTTPNQDETRSPPLPSPSSRTPPGKPRSAEKSIQRFRLLRSTPPSFDTAGVVVRYDDESITEEDIQTLMNKSSLMSIVAWNPIKRREVAYEGQMSIVQDSTPGNQQNQFFMTCQHNVHNGWNVDDELEFVLSTSQILPGDTPRVTIPFPGQGDTYQGPPEPLRNGHCWSSGPEVCRGPGANVRSLLHAPALQEFREAMEPTMVVDANFRYLRGTKVAIVAYTINPLKLKLDGLSGNFPLWMQIAKKKLQSCFPHVFGPCPVPNLELVITTGTITLDAAQGETHVEYNVNTVGGHSGALVIVWDKNHPYNGQAIAVHVGYKEELGANIGFQLQGMNFN</sequence>
<gene>
    <name evidence="2" type="ORF">SEMRO_50_G028950.1</name>
</gene>
<proteinExistence type="predicted"/>
<feature type="compositionally biased region" description="Low complexity" evidence="1">
    <location>
        <begin position="38"/>
        <end position="50"/>
    </location>
</feature>
<dbReference type="EMBL" id="CAICTM010000050">
    <property type="protein sequence ID" value="CAB9498976.1"/>
    <property type="molecule type" value="Genomic_DNA"/>
</dbReference>
<reference evidence="2" key="1">
    <citation type="submission" date="2020-06" db="EMBL/GenBank/DDBJ databases">
        <authorList>
            <consortium name="Plant Systems Biology data submission"/>
        </authorList>
    </citation>
    <scope>NUCLEOTIDE SEQUENCE</scope>
    <source>
        <strain evidence="2">D6</strain>
    </source>
</reference>
<organism evidence="2 3">
    <name type="scientific">Seminavis robusta</name>
    <dbReference type="NCBI Taxonomy" id="568900"/>
    <lineage>
        <taxon>Eukaryota</taxon>
        <taxon>Sar</taxon>
        <taxon>Stramenopiles</taxon>
        <taxon>Ochrophyta</taxon>
        <taxon>Bacillariophyta</taxon>
        <taxon>Bacillariophyceae</taxon>
        <taxon>Bacillariophycidae</taxon>
        <taxon>Naviculales</taxon>
        <taxon>Naviculaceae</taxon>
        <taxon>Seminavis</taxon>
    </lineage>
</organism>